<accession>A0AAV4KD87</accession>
<dbReference type="EMBL" id="BMSJ01000002">
    <property type="protein sequence ID" value="GGR14781.1"/>
    <property type="molecule type" value="Genomic_DNA"/>
</dbReference>
<reference evidence="2 5" key="1">
    <citation type="journal article" date="2014" name="Int. J. Syst. Evol. Microbiol.">
        <title>Complete genome sequence of Corynebacterium casei LMG S-19264T (=DSM 44701T), isolated from a smear-ripened cheese.</title>
        <authorList>
            <consortium name="US DOE Joint Genome Institute (JGI-PGF)"/>
            <person name="Walter F."/>
            <person name="Albersmeier A."/>
            <person name="Kalinowski J."/>
            <person name="Ruckert C."/>
        </authorList>
    </citation>
    <scope>NUCLEOTIDE SEQUENCE [LARGE SCALE GENOMIC DNA]</scope>
    <source>
        <strain evidence="2 5">JCM 4205</strain>
    </source>
</reference>
<reference evidence="3 4" key="2">
    <citation type="submission" date="2017-09" db="EMBL/GenBank/DDBJ databases">
        <authorList>
            <person name="Lee N."/>
            <person name="Cho B.-K."/>
        </authorList>
    </citation>
    <scope>NUCLEOTIDE SEQUENCE [LARGE SCALE GENOMIC DNA]</scope>
    <source>
        <strain evidence="3 4">ATCC 19740</strain>
    </source>
</reference>
<dbReference type="AlphaFoldDB" id="A0AAV4KD87"/>
<protein>
    <submittedName>
        <fullName evidence="2">Uncharacterized protein</fullName>
    </submittedName>
</protein>
<dbReference type="Proteomes" id="UP000642014">
    <property type="component" value="Unassembled WGS sequence"/>
</dbReference>
<evidence type="ECO:0000256" key="1">
    <source>
        <dbReference type="SAM" id="MobiDB-lite"/>
    </source>
</evidence>
<dbReference type="EMBL" id="CP023693">
    <property type="protein sequence ID" value="QEV35763.1"/>
    <property type="molecule type" value="Genomic_DNA"/>
</dbReference>
<reference evidence="2" key="3">
    <citation type="submission" date="2023-08" db="EMBL/GenBank/DDBJ databases">
        <authorList>
            <person name="Sun Q."/>
            <person name="Ohkuma M."/>
        </authorList>
    </citation>
    <scope>NUCLEOTIDE SEQUENCE</scope>
    <source>
        <strain evidence="2">JCM 4205</strain>
    </source>
</reference>
<evidence type="ECO:0000313" key="3">
    <source>
        <dbReference type="EMBL" id="QEV35763.1"/>
    </source>
</evidence>
<name>A0AAV4KD87_9ACTN</name>
<sequence>MDGQRQPRVEGEGSTMSESPTDARFPAGALAPARERFTAGTRFPAGRRSPTAPARRGLARRTAKLFPDEP</sequence>
<feature type="region of interest" description="Disordered" evidence="1">
    <location>
        <begin position="37"/>
        <end position="70"/>
    </location>
</feature>
<keyword evidence="4" id="KW-1185">Reference proteome</keyword>
<dbReference type="Proteomes" id="UP000326029">
    <property type="component" value="Chromosome"/>
</dbReference>
<proteinExistence type="predicted"/>
<evidence type="ECO:0000313" key="5">
    <source>
        <dbReference type="Proteomes" id="UP000642014"/>
    </source>
</evidence>
<organism evidence="2 5">
    <name type="scientific">Streptomyces cinereoruber</name>
    <dbReference type="NCBI Taxonomy" id="67260"/>
    <lineage>
        <taxon>Bacteria</taxon>
        <taxon>Bacillati</taxon>
        <taxon>Actinomycetota</taxon>
        <taxon>Actinomycetes</taxon>
        <taxon>Kitasatosporales</taxon>
        <taxon>Streptomycetaceae</taxon>
        <taxon>Streptomyces</taxon>
    </lineage>
</organism>
<gene>
    <name evidence="3" type="ORF">CP977_29295</name>
    <name evidence="2" type="ORF">GCM10010497_16280</name>
</gene>
<feature type="region of interest" description="Disordered" evidence="1">
    <location>
        <begin position="1"/>
        <end position="25"/>
    </location>
</feature>
<evidence type="ECO:0000313" key="2">
    <source>
        <dbReference type="EMBL" id="GGR14781.1"/>
    </source>
</evidence>
<feature type="compositionally biased region" description="Basic and acidic residues" evidence="1">
    <location>
        <begin position="1"/>
        <end position="11"/>
    </location>
</feature>
<evidence type="ECO:0000313" key="4">
    <source>
        <dbReference type="Proteomes" id="UP000326029"/>
    </source>
</evidence>